<feature type="transmembrane region" description="Helical" evidence="1">
    <location>
        <begin position="12"/>
        <end position="30"/>
    </location>
</feature>
<proteinExistence type="predicted"/>
<evidence type="ECO:0000313" key="2">
    <source>
        <dbReference type="EMBL" id="VAW83536.1"/>
    </source>
</evidence>
<dbReference type="AlphaFoldDB" id="A0A3B0ZSE3"/>
<evidence type="ECO:0000256" key="1">
    <source>
        <dbReference type="SAM" id="Phobius"/>
    </source>
</evidence>
<keyword evidence="1" id="KW-0812">Transmembrane</keyword>
<dbReference type="EMBL" id="UOFO01000008">
    <property type="protein sequence ID" value="VAW83536.1"/>
    <property type="molecule type" value="Genomic_DNA"/>
</dbReference>
<reference evidence="2" key="1">
    <citation type="submission" date="2018-06" db="EMBL/GenBank/DDBJ databases">
        <authorList>
            <person name="Zhirakovskaya E."/>
        </authorList>
    </citation>
    <scope>NUCLEOTIDE SEQUENCE</scope>
</reference>
<gene>
    <name evidence="2" type="ORF">MNBD_GAMMA16-255</name>
</gene>
<evidence type="ECO:0008006" key="3">
    <source>
        <dbReference type="Google" id="ProtNLM"/>
    </source>
</evidence>
<sequence length="135" mass="14857">MDEAIKKKSYWGWGTALLIVVVIAFAISQLPRGFSEDLSAIGQGSPVVVVVHNKEDMRSQYLMTMVDEVRGDYSDRVEFRIADTSVRLGTAFSVAHRVSGATLVLFDAGGQRIVALNDVDDNAMLITELDKAFNF</sequence>
<name>A0A3B0ZSE3_9ZZZZ</name>
<protein>
    <recommendedName>
        <fullName evidence="3">DUF4174 domain-containing protein</fullName>
    </recommendedName>
</protein>
<accession>A0A3B0ZSE3</accession>
<organism evidence="2">
    <name type="scientific">hydrothermal vent metagenome</name>
    <dbReference type="NCBI Taxonomy" id="652676"/>
    <lineage>
        <taxon>unclassified sequences</taxon>
        <taxon>metagenomes</taxon>
        <taxon>ecological metagenomes</taxon>
    </lineage>
</organism>
<keyword evidence="1" id="KW-0472">Membrane</keyword>
<keyword evidence="1" id="KW-1133">Transmembrane helix</keyword>